<dbReference type="Pfam" id="PF00010">
    <property type="entry name" value="HLH"/>
    <property type="match status" value="1"/>
</dbReference>
<feature type="domain" description="BHLH" evidence="6">
    <location>
        <begin position="33"/>
        <end position="86"/>
    </location>
</feature>
<evidence type="ECO:0000256" key="3">
    <source>
        <dbReference type="ARBA" id="ARBA00023163"/>
    </source>
</evidence>
<evidence type="ECO:0000256" key="5">
    <source>
        <dbReference type="SAM" id="MobiDB-lite"/>
    </source>
</evidence>
<comment type="caution">
    <text evidence="7">The sequence shown here is derived from an EMBL/GenBank/DDBJ whole genome shotgun (WGS) entry which is preliminary data.</text>
</comment>
<keyword evidence="8" id="KW-1185">Reference proteome</keyword>
<evidence type="ECO:0000313" key="7">
    <source>
        <dbReference type="EMBL" id="KAL3522111.1"/>
    </source>
</evidence>
<sequence length="200" mass="22887">MILGLNKYSYDDFCATGEGNNSGSRNEEDETKEFKSKNLEAERKRRQKLSDRLLELRSLMNKATIITDAITYIEELQSTVRDISDQLHQMDITLKEDLESQKKGIVVAAEEMKKWGIEPEVQVTRLKENKLWIQIVCQKKNRAFAEMMEAISVLGYDPKDTSVTTTKGALLVTSCVEVMQDGCTEVDQIKDFLLKTIKRI</sequence>
<gene>
    <name evidence="7" type="ORF">ACH5RR_014945</name>
</gene>
<dbReference type="Pfam" id="PF22754">
    <property type="entry name" value="bHLH-TF_ACT-like_plant"/>
    <property type="match status" value="1"/>
</dbReference>
<dbReference type="InterPro" id="IPR054502">
    <property type="entry name" value="bHLH-TF_ACT-like_plant"/>
</dbReference>
<dbReference type="AlphaFoldDB" id="A0ABD2ZRR9"/>
<dbReference type="PANTHER" id="PTHR31945">
    <property type="entry name" value="TRANSCRIPTION FACTOR SCREAM2-RELATED"/>
    <property type="match status" value="1"/>
</dbReference>
<accession>A0ABD2ZRR9</accession>
<dbReference type="PROSITE" id="PS50888">
    <property type="entry name" value="BHLH"/>
    <property type="match status" value="1"/>
</dbReference>
<evidence type="ECO:0000313" key="8">
    <source>
        <dbReference type="Proteomes" id="UP001630127"/>
    </source>
</evidence>
<dbReference type="Gene3D" id="4.10.280.10">
    <property type="entry name" value="Helix-loop-helix DNA-binding domain"/>
    <property type="match status" value="1"/>
</dbReference>
<organism evidence="7 8">
    <name type="scientific">Cinchona calisaya</name>
    <dbReference type="NCBI Taxonomy" id="153742"/>
    <lineage>
        <taxon>Eukaryota</taxon>
        <taxon>Viridiplantae</taxon>
        <taxon>Streptophyta</taxon>
        <taxon>Embryophyta</taxon>
        <taxon>Tracheophyta</taxon>
        <taxon>Spermatophyta</taxon>
        <taxon>Magnoliopsida</taxon>
        <taxon>eudicotyledons</taxon>
        <taxon>Gunneridae</taxon>
        <taxon>Pentapetalae</taxon>
        <taxon>asterids</taxon>
        <taxon>lamiids</taxon>
        <taxon>Gentianales</taxon>
        <taxon>Rubiaceae</taxon>
        <taxon>Cinchonoideae</taxon>
        <taxon>Cinchoneae</taxon>
        <taxon>Cinchona</taxon>
    </lineage>
</organism>
<reference evidence="7 8" key="1">
    <citation type="submission" date="2024-11" db="EMBL/GenBank/DDBJ databases">
        <title>A near-complete genome assembly of Cinchona calisaya.</title>
        <authorList>
            <person name="Lian D.C."/>
            <person name="Zhao X.W."/>
            <person name="Wei L."/>
        </authorList>
    </citation>
    <scope>NUCLEOTIDE SEQUENCE [LARGE SCALE GENOMIC DNA]</scope>
    <source>
        <tissue evidence="7">Nenye</tissue>
    </source>
</reference>
<keyword evidence="2" id="KW-0805">Transcription regulation</keyword>
<dbReference type="PANTHER" id="PTHR31945:SF20">
    <property type="entry name" value="TRANSCRIPTION FACTOR DYT1"/>
    <property type="match status" value="1"/>
</dbReference>
<dbReference type="Proteomes" id="UP001630127">
    <property type="component" value="Unassembled WGS sequence"/>
</dbReference>
<dbReference type="InterPro" id="IPR051358">
    <property type="entry name" value="TF_AMS/ICE1/BHLH6-like"/>
</dbReference>
<proteinExistence type="predicted"/>
<dbReference type="InterPro" id="IPR036638">
    <property type="entry name" value="HLH_DNA-bd_sf"/>
</dbReference>
<keyword evidence="3" id="KW-0804">Transcription</keyword>
<dbReference type="GO" id="GO:0005634">
    <property type="term" value="C:nucleus"/>
    <property type="evidence" value="ECO:0007669"/>
    <property type="project" value="UniProtKB-SubCell"/>
</dbReference>
<dbReference type="SUPFAM" id="SSF47459">
    <property type="entry name" value="HLH, helix-loop-helix DNA-binding domain"/>
    <property type="match status" value="1"/>
</dbReference>
<comment type="subcellular location">
    <subcellularLocation>
        <location evidence="1">Nucleus</location>
    </subcellularLocation>
</comment>
<dbReference type="InterPro" id="IPR011598">
    <property type="entry name" value="bHLH_dom"/>
</dbReference>
<evidence type="ECO:0000256" key="1">
    <source>
        <dbReference type="ARBA" id="ARBA00004123"/>
    </source>
</evidence>
<protein>
    <recommendedName>
        <fullName evidence="6">BHLH domain-containing protein</fullName>
    </recommendedName>
</protein>
<evidence type="ECO:0000256" key="2">
    <source>
        <dbReference type="ARBA" id="ARBA00023015"/>
    </source>
</evidence>
<dbReference type="SMART" id="SM00353">
    <property type="entry name" value="HLH"/>
    <property type="match status" value="1"/>
</dbReference>
<feature type="region of interest" description="Disordered" evidence="5">
    <location>
        <begin position="17"/>
        <end position="39"/>
    </location>
</feature>
<evidence type="ECO:0000256" key="4">
    <source>
        <dbReference type="ARBA" id="ARBA00023242"/>
    </source>
</evidence>
<evidence type="ECO:0000259" key="6">
    <source>
        <dbReference type="PROSITE" id="PS50888"/>
    </source>
</evidence>
<dbReference type="EMBL" id="JBJUIK010000007">
    <property type="protein sequence ID" value="KAL3522111.1"/>
    <property type="molecule type" value="Genomic_DNA"/>
</dbReference>
<dbReference type="GO" id="GO:0080090">
    <property type="term" value="P:regulation of primary metabolic process"/>
    <property type="evidence" value="ECO:0007669"/>
    <property type="project" value="UniProtKB-ARBA"/>
</dbReference>
<keyword evidence="4" id="KW-0539">Nucleus</keyword>
<name>A0ABD2ZRR9_9GENT</name>